<dbReference type="Pfam" id="PF04972">
    <property type="entry name" value="BON"/>
    <property type="match status" value="2"/>
</dbReference>
<feature type="chain" id="PRO_5030668819" evidence="1">
    <location>
        <begin position="21"/>
        <end position="176"/>
    </location>
</feature>
<gene>
    <name evidence="3" type="ORF">MNODULE_12600</name>
</gene>
<feature type="domain" description="BON" evidence="2">
    <location>
        <begin position="32"/>
        <end position="100"/>
    </location>
</feature>
<protein>
    <submittedName>
        <fullName evidence="3">BON domain-containing protein</fullName>
    </submittedName>
</protein>
<keyword evidence="4" id="KW-1185">Reference proteome</keyword>
<sequence length="176" mass="19356">MRTVYYALLMALCIGVIGCAAHPKKGAEERADDTAITSRIRAKLANDATLHLFRINVDSRQGIVTLSGTLPSEDRKRRAAEIAAGVAGVRQVENLLRVGQMRRPDRFEDAVIASKITSRLIQNPMTHALAIDVEAEKGKVILSGRVQSEREKKEAERIARNTSGVLSVENQLEILE</sequence>
<comment type="caution">
    <text evidence="3">The sequence shown here is derived from an EMBL/GenBank/DDBJ whole genome shotgun (WGS) entry which is preliminary data.</text>
</comment>
<organism evidence="3 4">
    <name type="scientific">Candidatus Manganitrophus noduliformans</name>
    <dbReference type="NCBI Taxonomy" id="2606439"/>
    <lineage>
        <taxon>Bacteria</taxon>
        <taxon>Pseudomonadati</taxon>
        <taxon>Nitrospirota</taxon>
        <taxon>Nitrospiria</taxon>
        <taxon>Candidatus Troglogloeales</taxon>
        <taxon>Candidatus Manganitrophaceae</taxon>
        <taxon>Candidatus Manganitrophus</taxon>
    </lineage>
</organism>
<dbReference type="PROSITE" id="PS51257">
    <property type="entry name" value="PROKAR_LIPOPROTEIN"/>
    <property type="match status" value="1"/>
</dbReference>
<reference evidence="3 4" key="1">
    <citation type="journal article" date="2020" name="Nature">
        <title>Bacterial chemolithoautotrophy via manganese oxidation.</title>
        <authorList>
            <person name="Yu H."/>
            <person name="Leadbetter J.R."/>
        </authorList>
    </citation>
    <scope>NUCLEOTIDE SEQUENCE [LARGE SCALE GENOMIC DNA]</scope>
    <source>
        <strain evidence="3 4">Mn-1</strain>
    </source>
</reference>
<dbReference type="InterPro" id="IPR007055">
    <property type="entry name" value="BON_dom"/>
</dbReference>
<dbReference type="PANTHER" id="PTHR34606:SF15">
    <property type="entry name" value="BON DOMAIN-CONTAINING PROTEIN"/>
    <property type="match status" value="1"/>
</dbReference>
<keyword evidence="1" id="KW-0732">Signal</keyword>
<dbReference type="PANTHER" id="PTHR34606">
    <property type="entry name" value="BON DOMAIN-CONTAINING PROTEIN"/>
    <property type="match status" value="1"/>
</dbReference>
<dbReference type="PROSITE" id="PS50914">
    <property type="entry name" value="BON"/>
    <property type="match status" value="2"/>
</dbReference>
<dbReference type="RefSeq" id="WP_168060341.1">
    <property type="nucleotide sequence ID" value="NZ_VTOW01000002.1"/>
</dbReference>
<dbReference type="Proteomes" id="UP000534783">
    <property type="component" value="Unassembled WGS sequence"/>
</dbReference>
<dbReference type="InterPro" id="IPR014004">
    <property type="entry name" value="Transpt-assoc_nodulatn_dom_bac"/>
</dbReference>
<feature type="signal peptide" evidence="1">
    <location>
        <begin position="1"/>
        <end position="20"/>
    </location>
</feature>
<dbReference type="EMBL" id="VTOW01000002">
    <property type="protein sequence ID" value="NKE71580.1"/>
    <property type="molecule type" value="Genomic_DNA"/>
</dbReference>
<feature type="domain" description="BON" evidence="2">
    <location>
        <begin position="108"/>
        <end position="176"/>
    </location>
</feature>
<dbReference type="InterPro" id="IPR051686">
    <property type="entry name" value="Lipoprotein_DolP"/>
</dbReference>
<evidence type="ECO:0000259" key="2">
    <source>
        <dbReference type="PROSITE" id="PS50914"/>
    </source>
</evidence>
<proteinExistence type="predicted"/>
<evidence type="ECO:0000313" key="3">
    <source>
        <dbReference type="EMBL" id="NKE71580.1"/>
    </source>
</evidence>
<name>A0A7X6DQN8_9BACT</name>
<dbReference type="Gene3D" id="3.30.1340.30">
    <property type="match status" value="2"/>
</dbReference>
<dbReference type="SMART" id="SM00749">
    <property type="entry name" value="BON"/>
    <property type="match status" value="2"/>
</dbReference>
<dbReference type="AlphaFoldDB" id="A0A7X6DQN8"/>
<accession>A0A7X6DQN8</accession>
<evidence type="ECO:0000256" key="1">
    <source>
        <dbReference type="SAM" id="SignalP"/>
    </source>
</evidence>
<evidence type="ECO:0000313" key="4">
    <source>
        <dbReference type="Proteomes" id="UP000534783"/>
    </source>
</evidence>